<proteinExistence type="predicted"/>
<keyword evidence="3" id="KW-1185">Reference proteome</keyword>
<dbReference type="InterPro" id="IPR022998">
    <property type="entry name" value="ThiamineP_synth_TenI"/>
</dbReference>
<dbReference type="Pfam" id="PF02581">
    <property type="entry name" value="TMP-TENI"/>
    <property type="match status" value="1"/>
</dbReference>
<evidence type="ECO:0000259" key="1">
    <source>
        <dbReference type="Pfam" id="PF02581"/>
    </source>
</evidence>
<protein>
    <submittedName>
        <fullName evidence="2">Thiamine phosphate synthase</fullName>
    </submittedName>
</protein>
<dbReference type="CDD" id="cd00564">
    <property type="entry name" value="TMP_TenI"/>
    <property type="match status" value="1"/>
</dbReference>
<reference evidence="2 3" key="1">
    <citation type="submission" date="2023-11" db="EMBL/GenBank/DDBJ databases">
        <title>Arctic aerobic anoxygenic photoheterotroph Sediminicoccus rosea KRV36 adapts its photosynthesis to long days of polar summer.</title>
        <authorList>
            <person name="Tomasch J."/>
            <person name="Kopejtka K."/>
            <person name="Bily T."/>
            <person name="Gardiner A.T."/>
            <person name="Gardian Z."/>
            <person name="Shivaramu S."/>
            <person name="Koblizek M."/>
            <person name="Engelhardt F."/>
            <person name="Kaftan D."/>
        </authorList>
    </citation>
    <scope>NUCLEOTIDE SEQUENCE [LARGE SCALE GENOMIC DNA]</scope>
    <source>
        <strain evidence="2 3">R-30</strain>
    </source>
</reference>
<dbReference type="InterPro" id="IPR036206">
    <property type="entry name" value="ThiamineP_synth_sf"/>
</dbReference>
<gene>
    <name evidence="2" type="ORF">R9Z33_03275</name>
</gene>
<feature type="domain" description="Thiamine phosphate synthase/TenI" evidence="1">
    <location>
        <begin position="31"/>
        <end position="165"/>
    </location>
</feature>
<dbReference type="SUPFAM" id="SSF51391">
    <property type="entry name" value="Thiamin phosphate synthase"/>
    <property type="match status" value="1"/>
</dbReference>
<name>A0ABZ0PKK5_9PROT</name>
<accession>A0ABZ0PKK5</accession>
<dbReference type="EMBL" id="CP137852">
    <property type="protein sequence ID" value="WPB85902.1"/>
    <property type="molecule type" value="Genomic_DNA"/>
</dbReference>
<evidence type="ECO:0000313" key="2">
    <source>
        <dbReference type="EMBL" id="WPB85902.1"/>
    </source>
</evidence>
<dbReference type="Proteomes" id="UP001305521">
    <property type="component" value="Chromosome"/>
</dbReference>
<organism evidence="2 3">
    <name type="scientific">Sediminicoccus rosea</name>
    <dbReference type="NCBI Taxonomy" id="1225128"/>
    <lineage>
        <taxon>Bacteria</taxon>
        <taxon>Pseudomonadati</taxon>
        <taxon>Pseudomonadota</taxon>
        <taxon>Alphaproteobacteria</taxon>
        <taxon>Acetobacterales</taxon>
        <taxon>Roseomonadaceae</taxon>
        <taxon>Sediminicoccus</taxon>
    </lineage>
</organism>
<sequence>MSDPGRLADPSPLLRGLPRGAAVLLRGAPPEVAERVARLCRRRGLVPLVSGEGRLALRIGAGLHVPDRAPTRGLLPFLLNRRGALLSAAVHGRAGLARARRLGADAVLVSPVFPTASHPGAPALGPLRWAALARAAGRPAVALGGMSARAMRRLPRGLAAGWAGIGVWKDCVLRDTVSQGSRVPASKPVARPQSTNA</sequence>
<dbReference type="RefSeq" id="WP_318649880.1">
    <property type="nucleotide sequence ID" value="NZ_CP137852.1"/>
</dbReference>
<evidence type="ECO:0000313" key="3">
    <source>
        <dbReference type="Proteomes" id="UP001305521"/>
    </source>
</evidence>
<dbReference type="Gene3D" id="3.20.20.70">
    <property type="entry name" value="Aldolase class I"/>
    <property type="match status" value="1"/>
</dbReference>
<dbReference type="InterPro" id="IPR013785">
    <property type="entry name" value="Aldolase_TIM"/>
</dbReference>